<dbReference type="GO" id="GO:0007166">
    <property type="term" value="P:cell surface receptor signaling pathway"/>
    <property type="evidence" value="ECO:0007669"/>
    <property type="project" value="InterPro"/>
</dbReference>
<feature type="region of interest" description="Disordered" evidence="1">
    <location>
        <begin position="208"/>
        <end position="238"/>
    </location>
</feature>
<dbReference type="CDD" id="cd21037">
    <property type="entry name" value="MLKL_NTD"/>
    <property type="match status" value="1"/>
</dbReference>
<evidence type="ECO:0000256" key="1">
    <source>
        <dbReference type="SAM" id="MobiDB-lite"/>
    </source>
</evidence>
<keyword evidence="3" id="KW-1185">Reference proteome</keyword>
<dbReference type="InterPro" id="IPR036537">
    <property type="entry name" value="Adaptor_Cbl_N_dom_sf"/>
</dbReference>
<dbReference type="EMBL" id="ML179036">
    <property type="protein sequence ID" value="THV07779.1"/>
    <property type="molecule type" value="Genomic_DNA"/>
</dbReference>
<dbReference type="AlphaFoldDB" id="A0A4S8MYG9"/>
<feature type="compositionally biased region" description="Polar residues" evidence="1">
    <location>
        <begin position="229"/>
        <end position="238"/>
    </location>
</feature>
<proteinExistence type="predicted"/>
<feature type="compositionally biased region" description="Polar residues" evidence="1">
    <location>
        <begin position="261"/>
        <end position="279"/>
    </location>
</feature>
<dbReference type="Proteomes" id="UP000297245">
    <property type="component" value="Unassembled WGS sequence"/>
</dbReference>
<gene>
    <name evidence="2" type="ORF">K435DRAFT_959273</name>
</gene>
<protein>
    <submittedName>
        <fullName evidence="2">Uncharacterized protein</fullName>
    </submittedName>
</protein>
<reference evidence="2 3" key="1">
    <citation type="journal article" date="2019" name="Nat. Ecol. Evol.">
        <title>Megaphylogeny resolves global patterns of mushroom evolution.</title>
        <authorList>
            <person name="Varga T."/>
            <person name="Krizsan K."/>
            <person name="Foldi C."/>
            <person name="Dima B."/>
            <person name="Sanchez-Garcia M."/>
            <person name="Sanchez-Ramirez S."/>
            <person name="Szollosi G.J."/>
            <person name="Szarkandi J.G."/>
            <person name="Papp V."/>
            <person name="Albert L."/>
            <person name="Andreopoulos W."/>
            <person name="Angelini C."/>
            <person name="Antonin V."/>
            <person name="Barry K.W."/>
            <person name="Bougher N.L."/>
            <person name="Buchanan P."/>
            <person name="Buyck B."/>
            <person name="Bense V."/>
            <person name="Catcheside P."/>
            <person name="Chovatia M."/>
            <person name="Cooper J."/>
            <person name="Damon W."/>
            <person name="Desjardin D."/>
            <person name="Finy P."/>
            <person name="Geml J."/>
            <person name="Haridas S."/>
            <person name="Hughes K."/>
            <person name="Justo A."/>
            <person name="Karasinski D."/>
            <person name="Kautmanova I."/>
            <person name="Kiss B."/>
            <person name="Kocsube S."/>
            <person name="Kotiranta H."/>
            <person name="LaButti K.M."/>
            <person name="Lechner B.E."/>
            <person name="Liimatainen K."/>
            <person name="Lipzen A."/>
            <person name="Lukacs Z."/>
            <person name="Mihaltcheva S."/>
            <person name="Morgado L.N."/>
            <person name="Niskanen T."/>
            <person name="Noordeloos M.E."/>
            <person name="Ohm R.A."/>
            <person name="Ortiz-Santana B."/>
            <person name="Ovrebo C."/>
            <person name="Racz N."/>
            <person name="Riley R."/>
            <person name="Savchenko A."/>
            <person name="Shiryaev A."/>
            <person name="Soop K."/>
            <person name="Spirin V."/>
            <person name="Szebenyi C."/>
            <person name="Tomsovsky M."/>
            <person name="Tulloss R.E."/>
            <person name="Uehling J."/>
            <person name="Grigoriev I.V."/>
            <person name="Vagvolgyi C."/>
            <person name="Papp T."/>
            <person name="Martin F.M."/>
            <person name="Miettinen O."/>
            <person name="Hibbett D.S."/>
            <person name="Nagy L.G."/>
        </authorList>
    </citation>
    <scope>NUCLEOTIDE SEQUENCE [LARGE SCALE GENOMIC DNA]</scope>
    <source>
        <strain evidence="2 3">CBS 962.96</strain>
    </source>
</reference>
<evidence type="ECO:0000313" key="3">
    <source>
        <dbReference type="Proteomes" id="UP000297245"/>
    </source>
</evidence>
<dbReference type="Gene3D" id="1.20.930.20">
    <property type="entry name" value="Adaptor protein Cbl, N-terminal domain"/>
    <property type="match status" value="1"/>
</dbReference>
<organism evidence="2 3">
    <name type="scientific">Dendrothele bispora (strain CBS 962.96)</name>
    <dbReference type="NCBI Taxonomy" id="1314807"/>
    <lineage>
        <taxon>Eukaryota</taxon>
        <taxon>Fungi</taxon>
        <taxon>Dikarya</taxon>
        <taxon>Basidiomycota</taxon>
        <taxon>Agaricomycotina</taxon>
        <taxon>Agaricomycetes</taxon>
        <taxon>Agaricomycetidae</taxon>
        <taxon>Agaricales</taxon>
        <taxon>Agaricales incertae sedis</taxon>
        <taxon>Dendrothele</taxon>
    </lineage>
</organism>
<feature type="region of interest" description="Disordered" evidence="1">
    <location>
        <begin position="257"/>
        <end position="286"/>
    </location>
</feature>
<accession>A0A4S8MYG9</accession>
<sequence>MSGKIGYLNEILPTAVSPIPDSAESEASHSTLATGTDVASNFLTVSVVVFDALKDASIAAPFPFAFIAASLALEVLTAVQDTKDNKRAFRNLAKDIYEIGLAIRSTLQQVVEKGCTEEAMDAGLNDNLNDNLEALAGTLGEVLRFIRERAARSYVKRFLSSKSDIGRIQEYRQRLRHALDLFGLQSNITLRSALTKLTARQKSIHEELKELNARRNTQDQTEREKSDTLDSQTSNSEASTLVDSHIFHDSEICASPVEQPASESETGISESKQFPSQEQSPKKSLFDFSGSNIQLSGVTFNNYSGSQTEVKHFNNSSLVNSNNLYYMGPDSMSMHQIYTPNVSKNPFHPCYNSPIPISC</sequence>
<feature type="compositionally biased region" description="Basic and acidic residues" evidence="1">
    <location>
        <begin position="208"/>
        <end position="228"/>
    </location>
</feature>
<name>A0A4S8MYG9_DENBC</name>
<dbReference type="InterPro" id="IPR059179">
    <property type="entry name" value="MLKL-like_MCAfunc"/>
</dbReference>
<evidence type="ECO:0000313" key="2">
    <source>
        <dbReference type="EMBL" id="THV07779.1"/>
    </source>
</evidence>
<dbReference type="OrthoDB" id="192148at2759"/>